<dbReference type="GO" id="GO:0015031">
    <property type="term" value="P:protein transport"/>
    <property type="evidence" value="ECO:0007669"/>
    <property type="project" value="UniProtKB-KW"/>
</dbReference>
<dbReference type="PANTHER" id="PTHR12710:SF0">
    <property type="entry name" value="NUCLEAR PROTEIN LOCALIZATION PROTEIN 4 HOMOLOG"/>
    <property type="match status" value="1"/>
</dbReference>
<dbReference type="InterPro" id="IPR029071">
    <property type="entry name" value="Ubiquitin-like_domsf"/>
</dbReference>
<dbReference type="HOGENOM" id="CLU_017172_0_0_1"/>
<dbReference type="Pfam" id="PF05020">
    <property type="entry name" value="zf-NPL4"/>
    <property type="match status" value="1"/>
</dbReference>
<reference evidence="9 10" key="1">
    <citation type="journal article" date="2011" name="Science">
        <title>Comparative functional genomics of the fission yeasts.</title>
        <authorList>
            <person name="Rhind N."/>
            <person name="Chen Z."/>
            <person name="Yassour M."/>
            <person name="Thompson D.A."/>
            <person name="Haas B.J."/>
            <person name="Habib N."/>
            <person name="Wapinski I."/>
            <person name="Roy S."/>
            <person name="Lin M.F."/>
            <person name="Heiman D.I."/>
            <person name="Young S.K."/>
            <person name="Furuya K."/>
            <person name="Guo Y."/>
            <person name="Pidoux A."/>
            <person name="Chen H.M."/>
            <person name="Robbertse B."/>
            <person name="Goldberg J.M."/>
            <person name="Aoki K."/>
            <person name="Bayne E.H."/>
            <person name="Berlin A.M."/>
            <person name="Desjardins C.A."/>
            <person name="Dobbs E."/>
            <person name="Dukaj L."/>
            <person name="Fan L."/>
            <person name="FitzGerald M.G."/>
            <person name="French C."/>
            <person name="Gujja S."/>
            <person name="Hansen K."/>
            <person name="Keifenheim D."/>
            <person name="Levin J.Z."/>
            <person name="Mosher R.A."/>
            <person name="Mueller C.A."/>
            <person name="Pfiffner J."/>
            <person name="Priest M."/>
            <person name="Russ C."/>
            <person name="Smialowska A."/>
            <person name="Swoboda P."/>
            <person name="Sykes S.M."/>
            <person name="Vaughn M."/>
            <person name="Vengrova S."/>
            <person name="Yoder R."/>
            <person name="Zeng Q."/>
            <person name="Allshire R."/>
            <person name="Baulcombe D."/>
            <person name="Birren B.W."/>
            <person name="Brown W."/>
            <person name="Ekwall K."/>
            <person name="Kellis M."/>
            <person name="Leatherwood J."/>
            <person name="Levin H."/>
            <person name="Margalit H."/>
            <person name="Martienssen R."/>
            <person name="Nieduszynski C.A."/>
            <person name="Spatafora J.W."/>
            <person name="Friedman N."/>
            <person name="Dalgaard J.Z."/>
            <person name="Baumann P."/>
            <person name="Niki H."/>
            <person name="Regev A."/>
            <person name="Nusbaum C."/>
        </authorList>
    </citation>
    <scope>NUCLEOTIDE SEQUENCE [LARGE SCALE GENOMIC DNA]</scope>
    <source>
        <strain evidence="10">OY26 / ATCC MYA-4695 / CBS 11777 / NBRC 106824 / NRRL Y48691</strain>
    </source>
</reference>
<feature type="domain" description="MPN" evidence="8">
    <location>
        <begin position="269"/>
        <end position="406"/>
    </location>
</feature>
<sequence>MTPRYTGCNSNCLLTVFTYPTGKMIIRFRSRLGMSRAEFQPTDTLQTLKDSVLFNVLKNQYTAESVSLCKDESDMGTPCSQLDAKTLQETGLTHGSMVFLRLGSPRELPASTPVPPGKEGVAEVEVSKANALSATNSSNVATTHVAQDNIDDALEMQDGLIPRPTTPFCRHGPKGMCDYCSPLEPYDESYQRENNIKHMSFHSYLKKINSNINKYASAQSFIPPLEEPYFKVKEKCPSGHPPWPLGICSKCQPSTIMMNLQPFRIVDHVEFASPAIVDSFLNAWRRTGFQRIGYTYGHYEPYTTVPLGMKAVVETIYEPPQISEADGVTLQEWPEETLVDQVAAACGLRRVGIIYTDLTDDGSATGKVLCKRHADSYFLSSLEVYNSSYFQAKFPNPNKWSQTGSFGSKFVTSVISGNSNGEIEVTSYQVSNVATSLYKADLIQPSVDPDRMLVKREDKSRYVPDVLYRYVDEYGKQVSKNAKPAFPVSFLLVTLTDGFPEEPSPMFAKHDTTLPIAIETADETGRLRQLAKLFDHDAVQAGSLSNFPIILLLAQLSILKQDDMEAFAKYAMSPTEENEKNLNARESYQTLLAVLYSSM</sequence>
<evidence type="ECO:0000256" key="1">
    <source>
        <dbReference type="ARBA" id="ARBA00004335"/>
    </source>
</evidence>
<dbReference type="PANTHER" id="PTHR12710">
    <property type="entry name" value="NUCLEAR PROTEIN LOCALIZATION 4"/>
    <property type="match status" value="1"/>
</dbReference>
<dbReference type="Proteomes" id="UP000015464">
    <property type="component" value="Unassembled WGS sequence"/>
</dbReference>
<keyword evidence="5" id="KW-0813">Transport</keyword>
<keyword evidence="5" id="KW-0509">mRNA transport</keyword>
<dbReference type="EMBL" id="KE546995">
    <property type="protein sequence ID" value="EPY49545.1"/>
    <property type="molecule type" value="Genomic_DNA"/>
</dbReference>
<evidence type="ECO:0000259" key="8">
    <source>
        <dbReference type="PROSITE" id="PS50249"/>
    </source>
</evidence>
<protein>
    <recommendedName>
        <fullName evidence="4">Nuclear protein localization protein 4</fullName>
    </recommendedName>
</protein>
<proteinExistence type="inferred from homology"/>
<evidence type="ECO:0000256" key="6">
    <source>
        <dbReference type="ARBA" id="ARBA00023010"/>
    </source>
</evidence>
<dbReference type="GO" id="GO:0048471">
    <property type="term" value="C:perinuclear region of cytoplasm"/>
    <property type="evidence" value="ECO:0007669"/>
    <property type="project" value="UniProtKB-SubCell"/>
</dbReference>
<dbReference type="InterPro" id="IPR016563">
    <property type="entry name" value="Npl4"/>
</dbReference>
<evidence type="ECO:0000256" key="4">
    <source>
        <dbReference type="ARBA" id="ARBA00019709"/>
    </source>
</evidence>
<dbReference type="InterPro" id="IPR007717">
    <property type="entry name" value="NPL4_C"/>
</dbReference>
<dbReference type="RefSeq" id="XP_013025572.1">
    <property type="nucleotide sequence ID" value="XM_013170118.1"/>
</dbReference>
<dbReference type="STRING" id="653667.S9VTY0"/>
<keyword evidence="6" id="KW-0653">Protein transport</keyword>
<evidence type="ECO:0000256" key="7">
    <source>
        <dbReference type="ARBA" id="ARBA00024703"/>
    </source>
</evidence>
<keyword evidence="10" id="KW-1185">Reference proteome</keyword>
<dbReference type="GO" id="GO:0031965">
    <property type="term" value="C:nuclear membrane"/>
    <property type="evidence" value="ECO:0007669"/>
    <property type="project" value="UniProtKB-SubCell"/>
</dbReference>
<comment type="subcellular location">
    <subcellularLocation>
        <location evidence="2">Cytoplasm</location>
        <location evidence="2">Perinuclear region</location>
    </subcellularLocation>
    <subcellularLocation>
        <location evidence="1">Nucleus membrane</location>
        <topology evidence="1">Peripheral membrane protein</topology>
        <orientation evidence="1">Cytoplasmic side</orientation>
    </subcellularLocation>
</comment>
<dbReference type="InterPro" id="IPR037518">
    <property type="entry name" value="MPN"/>
</dbReference>
<dbReference type="GO" id="GO:0051028">
    <property type="term" value="P:mRNA transport"/>
    <property type="evidence" value="ECO:0007669"/>
    <property type="project" value="UniProtKB-KW"/>
</dbReference>
<evidence type="ECO:0000313" key="9">
    <source>
        <dbReference type="EMBL" id="EPY49545.1"/>
    </source>
</evidence>
<keyword evidence="6" id="KW-0811">Translocation</keyword>
<dbReference type="Pfam" id="PF05021">
    <property type="entry name" value="NPL4"/>
    <property type="match status" value="1"/>
</dbReference>
<accession>S9VTY0</accession>
<dbReference type="InterPro" id="IPR007716">
    <property type="entry name" value="NPL4_Zn-bd_put"/>
</dbReference>
<dbReference type="OrthoDB" id="10251089at2759"/>
<comment type="function">
    <text evidence="7">Involved in the import of nuclear-targeted proteins into the nucleus and the export of poly(A) RNA out of the nucleus. Has a role in the endoplasmic reticulum-associated degradation (ERAD) pathway.</text>
</comment>
<dbReference type="Gene3D" id="3.10.20.90">
    <property type="entry name" value="Phosphatidylinositol 3-kinase Catalytic Subunit, Chain A, domain 1"/>
    <property type="match status" value="1"/>
</dbReference>
<organism evidence="9 10">
    <name type="scientific">Schizosaccharomyces cryophilus (strain OY26 / ATCC MYA-4695 / CBS 11777 / NBRC 106824 / NRRL Y48691)</name>
    <name type="common">Fission yeast</name>
    <dbReference type="NCBI Taxonomy" id="653667"/>
    <lineage>
        <taxon>Eukaryota</taxon>
        <taxon>Fungi</taxon>
        <taxon>Dikarya</taxon>
        <taxon>Ascomycota</taxon>
        <taxon>Taphrinomycotina</taxon>
        <taxon>Schizosaccharomycetes</taxon>
        <taxon>Schizosaccharomycetales</taxon>
        <taxon>Schizosaccharomycetaceae</taxon>
        <taxon>Schizosaccharomyces</taxon>
    </lineage>
</organism>
<dbReference type="Pfam" id="PF11543">
    <property type="entry name" value="UN_NPL4"/>
    <property type="match status" value="1"/>
</dbReference>
<dbReference type="GO" id="GO:0006511">
    <property type="term" value="P:ubiquitin-dependent protein catabolic process"/>
    <property type="evidence" value="ECO:0007669"/>
    <property type="project" value="InterPro"/>
</dbReference>
<dbReference type="SUPFAM" id="SSF54236">
    <property type="entry name" value="Ubiquitin-like"/>
    <property type="match status" value="1"/>
</dbReference>
<dbReference type="AlphaFoldDB" id="S9VTY0"/>
<dbReference type="OMA" id="KWSRTGR"/>
<evidence type="ECO:0000313" key="10">
    <source>
        <dbReference type="Proteomes" id="UP000015464"/>
    </source>
</evidence>
<dbReference type="PROSITE" id="PS50249">
    <property type="entry name" value="MPN"/>
    <property type="match status" value="1"/>
</dbReference>
<dbReference type="eggNOG" id="KOG2834">
    <property type="taxonomic scope" value="Eukaryota"/>
</dbReference>
<comment type="similarity">
    <text evidence="3">Belongs to the NPL4 family.</text>
</comment>
<dbReference type="PIRSF" id="PIRSF010052">
    <property type="entry name" value="Polyub_prc_Npl4"/>
    <property type="match status" value="1"/>
</dbReference>
<evidence type="ECO:0000256" key="2">
    <source>
        <dbReference type="ARBA" id="ARBA00004556"/>
    </source>
</evidence>
<dbReference type="InterPro" id="IPR024682">
    <property type="entry name" value="Npl4_Ub-like_dom"/>
</dbReference>
<evidence type="ECO:0000256" key="3">
    <source>
        <dbReference type="ARBA" id="ARBA00011025"/>
    </source>
</evidence>
<evidence type="ECO:0000256" key="5">
    <source>
        <dbReference type="ARBA" id="ARBA00022816"/>
    </source>
</evidence>
<dbReference type="CDD" id="cd08061">
    <property type="entry name" value="MPN_NPL4"/>
    <property type="match status" value="1"/>
</dbReference>
<dbReference type="GO" id="GO:0043130">
    <property type="term" value="F:ubiquitin binding"/>
    <property type="evidence" value="ECO:0007669"/>
    <property type="project" value="TreeGrafter"/>
</dbReference>
<dbReference type="GO" id="GO:0031625">
    <property type="term" value="F:ubiquitin protein ligase binding"/>
    <property type="evidence" value="ECO:0007669"/>
    <property type="project" value="TreeGrafter"/>
</dbReference>
<name>S9VTY0_SCHCR</name>
<gene>
    <name evidence="9" type="ORF">SPOG_01430</name>
</gene>
<dbReference type="GeneID" id="25035759"/>